<dbReference type="SUPFAM" id="SSF103473">
    <property type="entry name" value="MFS general substrate transporter"/>
    <property type="match status" value="1"/>
</dbReference>
<feature type="transmembrane region" description="Helical" evidence="3">
    <location>
        <begin position="977"/>
        <end position="997"/>
    </location>
</feature>
<feature type="compositionally biased region" description="Low complexity" evidence="2">
    <location>
        <begin position="212"/>
        <end position="221"/>
    </location>
</feature>
<feature type="region of interest" description="Disordered" evidence="2">
    <location>
        <begin position="605"/>
        <end position="632"/>
    </location>
</feature>
<feature type="region of interest" description="Disordered" evidence="2">
    <location>
        <begin position="1148"/>
        <end position="1172"/>
    </location>
</feature>
<dbReference type="GO" id="GO:0016020">
    <property type="term" value="C:membrane"/>
    <property type="evidence" value="ECO:0007669"/>
    <property type="project" value="UniProtKB-SubCell"/>
</dbReference>
<keyword evidence="6" id="KW-1185">Reference proteome</keyword>
<feature type="transmembrane region" description="Helical" evidence="3">
    <location>
        <begin position="460"/>
        <end position="479"/>
    </location>
</feature>
<evidence type="ECO:0000256" key="1">
    <source>
        <dbReference type="ARBA" id="ARBA00004141"/>
    </source>
</evidence>
<feature type="transmembrane region" description="Helical" evidence="3">
    <location>
        <begin position="904"/>
        <end position="926"/>
    </location>
</feature>
<feature type="compositionally biased region" description="Polar residues" evidence="2">
    <location>
        <begin position="723"/>
        <end position="734"/>
    </location>
</feature>
<proteinExistence type="predicted"/>
<feature type="domain" description="Major facilitator superfamily (MFS) profile" evidence="4">
    <location>
        <begin position="419"/>
        <end position="1092"/>
    </location>
</feature>
<dbReference type="PROSITE" id="PS50850">
    <property type="entry name" value="MFS"/>
    <property type="match status" value="1"/>
</dbReference>
<dbReference type="PANTHER" id="PTHR11360">
    <property type="entry name" value="MONOCARBOXYLATE TRANSPORTER"/>
    <property type="match status" value="1"/>
</dbReference>
<dbReference type="EnsemblMetazoa" id="ENSAATROPT000943">
    <property type="protein sequence ID" value="ENSAATROPP000900"/>
    <property type="gene ID" value="ENSAATROPG000755"/>
</dbReference>
<dbReference type="FunFam" id="1.20.1250.20:FF:000727">
    <property type="entry name" value="AGAP001782-PA"/>
    <property type="match status" value="1"/>
</dbReference>
<evidence type="ECO:0000313" key="5">
    <source>
        <dbReference type="EnsemblMetazoa" id="ENSAATROPP000900"/>
    </source>
</evidence>
<protein>
    <recommendedName>
        <fullName evidence="4">Major facilitator superfamily (MFS) profile domain-containing protein</fullName>
    </recommendedName>
</protein>
<keyword evidence="3" id="KW-0472">Membrane</keyword>
<sequence length="1188" mass="126707">MDIIRTPGNINIITSNDSLEPLLRTSPQQPGKPKDNNANAAQQQFKQQPHHQALPSKGHHQQHHHHSADDQYQHQQHTSGRNGLKSTSASSSNQLSSPNPTMSPGGTQLRQTPLPPQGTSTDSGNSSCGSGASCGSASASVGGSAGGGGGSVDDPETINQSSPSDRSVTEQQQQQQQQSSPLRSLSSSSFKNRNIYVNKTFDNGDGGGGDGANATATADDPGTGGSRSAVISIDEGIDGCSREGGSKEQRCVDVGADFRQQVAADEESQLVGGEEEIKPLLELTNERRGRPKTKSIVKSPSSQSFGEKPARVLSLQFSQPEAVIVAERPVHHVQFSSSKQHPLVHGDEGGEERALLGGPPGMGGSTTSDQMCSSPVGSILSHGSGSSSSSSGSSSSSSSNENSSLGAYAEARPPDGGWGWVVCFASFMVNLIADGVTFSFGVMYMELLSYFGEGKGKTAWVGSLFMAMPLLCGPIASFLTDRYGCRKVTIIGSILASIGFALSAYANSIEMLYLTFGILSGFGLSLCYVAAVVIVAYYFDKKRSFATGLSVCGSGIGTFVFASLTQVLLDNYGWRGTTLILAGVFLNMCLCGLLMRDLEWTTHKSKQKRRKQQQQQQQQQQQADSVSNSTNTAGNASDLMNGGIVDGNGVGIIGGNGGILLDGANEHLYDLDDPRLFSSLITLPTFLQNGASHDKIPLEVLAMLSKQHNMHDHHVLQGFPASQLNNSRSFSEPLSPQAKDQDGGKEDHHGQDEQGANETNETPGDKVTTPSRHRAAGGARTGAGGRDAVTGQKQHPIATQYDHDGTPLPPVFLRRVHSHSTRGTAPTAVAGTSASTASYLKDLRMHRHSLTYRGAMLNIQRYRLRASSCPDIYRNSMTTIAKEKSAWYQGVEEFRALLVSILDFSYFSDVHYLLFAISNFLLYTFYDVPYVYLGDNAIQIGFSHAQSSMLIAIIGILNMVGEIVLGWMGDRKSVNANYTYAICMALCGLVTALVPLFKDYTSLSVLAGGFGLFIAANYSLTSIILVELITLERFTNAYGLLLLVQGVANLVGPPLAGWISDLTESYDLSFYLAGFFIVISGALLLVLPTIEKVRKVLDKRRESTIIAGANGDVTSLRKKNSSGSYQQHNNNIPAKPVTLDLKTTFVSNGKGVGTGTSPRKSSTPNGLGSERVFGLDSKKLPMEVGANV</sequence>
<feature type="compositionally biased region" description="Polar residues" evidence="2">
    <location>
        <begin position="98"/>
        <end position="122"/>
    </location>
</feature>
<dbReference type="InterPro" id="IPR036259">
    <property type="entry name" value="MFS_trans_sf"/>
</dbReference>
<feature type="transmembrane region" description="Helical" evidence="3">
    <location>
        <begin position="1038"/>
        <end position="1056"/>
    </location>
</feature>
<dbReference type="AlphaFoldDB" id="A0AAG5CPY1"/>
<feature type="compositionally biased region" description="Polar residues" evidence="2">
    <location>
        <begin position="157"/>
        <end position="170"/>
    </location>
</feature>
<feature type="transmembrane region" description="Helical" evidence="3">
    <location>
        <begin position="512"/>
        <end position="539"/>
    </location>
</feature>
<dbReference type="InterPro" id="IPR011701">
    <property type="entry name" value="MFS"/>
</dbReference>
<keyword evidence="3" id="KW-0812">Transmembrane</keyword>
<dbReference type="Proteomes" id="UP000075880">
    <property type="component" value="Unassembled WGS sequence"/>
</dbReference>
<evidence type="ECO:0000259" key="4">
    <source>
        <dbReference type="PROSITE" id="PS50850"/>
    </source>
</evidence>
<dbReference type="CDD" id="cd17352">
    <property type="entry name" value="MFS_MCT_SLC16"/>
    <property type="match status" value="1"/>
</dbReference>
<evidence type="ECO:0000313" key="6">
    <source>
        <dbReference type="Proteomes" id="UP000075880"/>
    </source>
</evidence>
<feature type="compositionally biased region" description="Low complexity" evidence="2">
    <location>
        <begin position="86"/>
        <end position="97"/>
    </location>
</feature>
<name>A0AAG5CPY1_ANOAO</name>
<feature type="compositionally biased region" description="Low complexity" evidence="2">
    <location>
        <begin position="377"/>
        <end position="406"/>
    </location>
</feature>
<feature type="transmembrane region" description="Helical" evidence="3">
    <location>
        <begin position="1003"/>
        <end position="1026"/>
    </location>
</feature>
<feature type="compositionally biased region" description="Polar residues" evidence="2">
    <location>
        <begin position="623"/>
        <end position="632"/>
    </location>
</feature>
<feature type="region of interest" description="Disordered" evidence="2">
    <location>
        <begin position="335"/>
        <end position="408"/>
    </location>
</feature>
<feature type="transmembrane region" description="Helical" evidence="3">
    <location>
        <begin position="574"/>
        <end position="595"/>
    </location>
</feature>
<feature type="compositionally biased region" description="Basic and acidic residues" evidence="2">
    <location>
        <begin position="739"/>
        <end position="752"/>
    </location>
</feature>
<organism evidence="5 6">
    <name type="scientific">Anopheles atroparvus</name>
    <name type="common">European mosquito</name>
    <dbReference type="NCBI Taxonomy" id="41427"/>
    <lineage>
        <taxon>Eukaryota</taxon>
        <taxon>Metazoa</taxon>
        <taxon>Ecdysozoa</taxon>
        <taxon>Arthropoda</taxon>
        <taxon>Hexapoda</taxon>
        <taxon>Insecta</taxon>
        <taxon>Pterygota</taxon>
        <taxon>Neoptera</taxon>
        <taxon>Endopterygota</taxon>
        <taxon>Diptera</taxon>
        <taxon>Nematocera</taxon>
        <taxon>Culicoidea</taxon>
        <taxon>Culicidae</taxon>
        <taxon>Anophelinae</taxon>
        <taxon>Anopheles</taxon>
    </lineage>
</organism>
<feature type="transmembrane region" description="Helical" evidence="3">
    <location>
        <begin position="418"/>
        <end position="440"/>
    </location>
</feature>
<feature type="compositionally biased region" description="Basic residues" evidence="2">
    <location>
        <begin position="57"/>
        <end position="66"/>
    </location>
</feature>
<dbReference type="FunFam" id="1.20.1250.20:FF:000536">
    <property type="entry name" value="Monocarboxylate transporter"/>
    <property type="match status" value="1"/>
</dbReference>
<feature type="region of interest" description="Disordered" evidence="2">
    <location>
        <begin position="14"/>
        <end position="229"/>
    </location>
</feature>
<feature type="compositionally biased region" description="Low complexity" evidence="2">
    <location>
        <begin position="613"/>
        <end position="622"/>
    </location>
</feature>
<feature type="transmembrane region" description="Helical" evidence="3">
    <location>
        <begin position="488"/>
        <end position="506"/>
    </location>
</feature>
<comment type="subcellular location">
    <subcellularLocation>
        <location evidence="1">Membrane</location>
        <topology evidence="1">Multi-pass membrane protein</topology>
    </subcellularLocation>
</comment>
<dbReference type="InterPro" id="IPR050327">
    <property type="entry name" value="Proton-linked_MCT"/>
</dbReference>
<feature type="transmembrane region" description="Helical" evidence="3">
    <location>
        <begin position="1068"/>
        <end position="1090"/>
    </location>
</feature>
<feature type="region of interest" description="Disordered" evidence="2">
    <location>
        <begin position="286"/>
        <end position="307"/>
    </location>
</feature>
<feature type="transmembrane region" description="Helical" evidence="3">
    <location>
        <begin position="946"/>
        <end position="965"/>
    </location>
</feature>
<feature type="compositionally biased region" description="Low complexity" evidence="2">
    <location>
        <begin position="171"/>
        <end position="189"/>
    </location>
</feature>
<feature type="compositionally biased region" description="Polar residues" evidence="2">
    <location>
        <begin position="296"/>
        <end position="305"/>
    </location>
</feature>
<feature type="compositionally biased region" description="Polar residues" evidence="2">
    <location>
        <begin position="190"/>
        <end position="201"/>
    </location>
</feature>
<feature type="transmembrane region" description="Helical" evidence="3">
    <location>
        <begin position="546"/>
        <end position="568"/>
    </location>
</feature>
<feature type="compositionally biased region" description="Low complexity" evidence="2">
    <location>
        <begin position="123"/>
        <end position="142"/>
    </location>
</feature>
<dbReference type="Gene3D" id="1.20.1250.20">
    <property type="entry name" value="MFS general substrate transporter like domains"/>
    <property type="match status" value="2"/>
</dbReference>
<keyword evidence="3" id="KW-1133">Transmembrane helix</keyword>
<dbReference type="GO" id="GO:0008028">
    <property type="term" value="F:monocarboxylic acid transmembrane transporter activity"/>
    <property type="evidence" value="ECO:0007669"/>
    <property type="project" value="TreeGrafter"/>
</dbReference>
<dbReference type="InterPro" id="IPR020846">
    <property type="entry name" value="MFS_dom"/>
</dbReference>
<feature type="compositionally biased region" description="Basic and acidic residues" evidence="2">
    <location>
        <begin position="344"/>
        <end position="354"/>
    </location>
</feature>
<reference evidence="5" key="1">
    <citation type="submission" date="2024-04" db="UniProtKB">
        <authorList>
            <consortium name="EnsemblMetazoa"/>
        </authorList>
    </citation>
    <scope>IDENTIFICATION</scope>
    <source>
        <strain evidence="5">EBRO</strain>
    </source>
</reference>
<feature type="compositionally biased region" description="Polar residues" evidence="2">
    <location>
        <begin position="1155"/>
        <end position="1166"/>
    </location>
</feature>
<feature type="region of interest" description="Disordered" evidence="2">
    <location>
        <begin position="723"/>
        <end position="791"/>
    </location>
</feature>
<evidence type="ECO:0000256" key="2">
    <source>
        <dbReference type="SAM" id="MobiDB-lite"/>
    </source>
</evidence>
<evidence type="ECO:0000256" key="3">
    <source>
        <dbReference type="SAM" id="Phobius"/>
    </source>
</evidence>
<dbReference type="PANTHER" id="PTHR11360:SF260">
    <property type="entry name" value="MFS DOMAIN-CONTAINING PROTEIN"/>
    <property type="match status" value="1"/>
</dbReference>
<accession>A0AAG5CPY1</accession>
<dbReference type="Pfam" id="PF07690">
    <property type="entry name" value="MFS_1"/>
    <property type="match status" value="2"/>
</dbReference>